<feature type="transmembrane region" description="Helical" evidence="3">
    <location>
        <begin position="162"/>
        <end position="179"/>
    </location>
</feature>
<dbReference type="Pfam" id="PF07690">
    <property type="entry name" value="MFS_1"/>
    <property type="match status" value="1"/>
</dbReference>
<keyword evidence="3" id="KW-0472">Membrane</keyword>
<comment type="subcellular location">
    <subcellularLocation>
        <location evidence="1">Membrane</location>
        <topology evidence="1">Multi-pass membrane protein</topology>
    </subcellularLocation>
</comment>
<dbReference type="InterPro" id="IPR036259">
    <property type="entry name" value="MFS_trans_sf"/>
</dbReference>
<sequence length="456" mass="49439">MPINLLVRFSSLWCPPEFGFLPVPSWLRYNPEKPFHFGLGMNIAFGLGATFTVSNLYYCQPILGDIAHAFGVDESTVANIPTLIQAGYCAGLLLITPLGDLVQRRQLILLLMLLSGSLTIGLAITKNLIVFEALNFLVGVFTVVPQVLVPLAAELAPPDRKAGAVAIVWSALMMGILIGRVLSGIITNFVTFRAVLLGAYLIIPNYPSANRNGQLTYFKILWTMAKLAVTEPLLIVSSLSLLLSNACFTAFWVTLTFLLLDAPFQYSTLVIGLFGLLGLFGVALGPFVGRAIDKVYPWYAALFSLIALLLFQTVLVIGAGLNLAPIIIAIIGLDLFRQTLQVSLLTGVFLINPSARARLNAVIAVSLFLGQVMGTSAGSEVFLKFGWRACYGLSLAWTGLQVLSLLTRGPHTPHHVWFGYEGGWAFWKSPPTPAAKEESTAQDPVEEKVVSRPESV</sequence>
<keyword evidence="3" id="KW-0812">Transmembrane</keyword>
<name>A0A9P5P6X7_9AGAR</name>
<keyword evidence="3" id="KW-1133">Transmembrane helix</keyword>
<evidence type="ECO:0000256" key="3">
    <source>
        <dbReference type="SAM" id="Phobius"/>
    </source>
</evidence>
<evidence type="ECO:0000313" key="4">
    <source>
        <dbReference type="EMBL" id="KAF9047971.1"/>
    </source>
</evidence>
<dbReference type="SUPFAM" id="SSF103473">
    <property type="entry name" value="MFS general substrate transporter"/>
    <property type="match status" value="1"/>
</dbReference>
<feature type="compositionally biased region" description="Basic and acidic residues" evidence="2">
    <location>
        <begin position="435"/>
        <end position="456"/>
    </location>
</feature>
<dbReference type="Gene3D" id="1.20.1250.20">
    <property type="entry name" value="MFS general substrate transporter like domains"/>
    <property type="match status" value="1"/>
</dbReference>
<organism evidence="4 5">
    <name type="scientific">Rhodocollybia butyracea</name>
    <dbReference type="NCBI Taxonomy" id="206335"/>
    <lineage>
        <taxon>Eukaryota</taxon>
        <taxon>Fungi</taxon>
        <taxon>Dikarya</taxon>
        <taxon>Basidiomycota</taxon>
        <taxon>Agaricomycotina</taxon>
        <taxon>Agaricomycetes</taxon>
        <taxon>Agaricomycetidae</taxon>
        <taxon>Agaricales</taxon>
        <taxon>Marasmiineae</taxon>
        <taxon>Omphalotaceae</taxon>
        <taxon>Rhodocollybia</taxon>
    </lineage>
</organism>
<feature type="transmembrane region" description="Helical" evidence="3">
    <location>
        <begin position="78"/>
        <end position="95"/>
    </location>
</feature>
<dbReference type="PANTHER" id="PTHR42910:SF1">
    <property type="entry name" value="MAJOR FACILITATOR SUPERFAMILY (MFS) PROFILE DOMAIN-CONTAINING PROTEIN"/>
    <property type="match status" value="1"/>
</dbReference>
<feature type="transmembrane region" description="Helical" evidence="3">
    <location>
        <begin position="37"/>
        <end position="58"/>
    </location>
</feature>
<dbReference type="AlphaFoldDB" id="A0A9P5P6X7"/>
<evidence type="ECO:0000256" key="1">
    <source>
        <dbReference type="ARBA" id="ARBA00004141"/>
    </source>
</evidence>
<keyword evidence="5" id="KW-1185">Reference proteome</keyword>
<dbReference type="EMBL" id="JADNRY010000494">
    <property type="protein sequence ID" value="KAF9047971.1"/>
    <property type="molecule type" value="Genomic_DNA"/>
</dbReference>
<dbReference type="GO" id="GO:0022857">
    <property type="term" value="F:transmembrane transporter activity"/>
    <property type="evidence" value="ECO:0007669"/>
    <property type="project" value="InterPro"/>
</dbReference>
<dbReference type="Proteomes" id="UP000772434">
    <property type="component" value="Unassembled WGS sequence"/>
</dbReference>
<dbReference type="OrthoDB" id="2105912at2759"/>
<feature type="transmembrane region" description="Helical" evidence="3">
    <location>
        <begin position="185"/>
        <end position="203"/>
    </location>
</feature>
<feature type="transmembrane region" description="Helical" evidence="3">
    <location>
        <begin position="107"/>
        <end position="124"/>
    </location>
</feature>
<dbReference type="GO" id="GO:0016020">
    <property type="term" value="C:membrane"/>
    <property type="evidence" value="ECO:0007669"/>
    <property type="project" value="UniProtKB-SubCell"/>
</dbReference>
<reference evidence="4" key="1">
    <citation type="submission" date="2020-11" db="EMBL/GenBank/DDBJ databases">
        <authorList>
            <consortium name="DOE Joint Genome Institute"/>
            <person name="Ahrendt S."/>
            <person name="Riley R."/>
            <person name="Andreopoulos W."/>
            <person name="Labutti K."/>
            <person name="Pangilinan J."/>
            <person name="Ruiz-Duenas F.J."/>
            <person name="Barrasa J.M."/>
            <person name="Sanchez-Garcia M."/>
            <person name="Camarero S."/>
            <person name="Miyauchi S."/>
            <person name="Serrano A."/>
            <person name="Linde D."/>
            <person name="Babiker R."/>
            <person name="Drula E."/>
            <person name="Ayuso-Fernandez I."/>
            <person name="Pacheco R."/>
            <person name="Padilla G."/>
            <person name="Ferreira P."/>
            <person name="Barriuso J."/>
            <person name="Kellner H."/>
            <person name="Castanera R."/>
            <person name="Alfaro M."/>
            <person name="Ramirez L."/>
            <person name="Pisabarro A.G."/>
            <person name="Kuo A."/>
            <person name="Tritt A."/>
            <person name="Lipzen A."/>
            <person name="He G."/>
            <person name="Yan M."/>
            <person name="Ng V."/>
            <person name="Cullen D."/>
            <person name="Martin F."/>
            <person name="Rosso M.-N."/>
            <person name="Henrissat B."/>
            <person name="Hibbett D."/>
            <person name="Martinez A.T."/>
            <person name="Grigoriev I.V."/>
        </authorList>
    </citation>
    <scope>NUCLEOTIDE SEQUENCE</scope>
    <source>
        <strain evidence="4">AH 40177</strain>
    </source>
</reference>
<dbReference type="CDD" id="cd17324">
    <property type="entry name" value="MFS_NepI_like"/>
    <property type="match status" value="1"/>
</dbReference>
<feature type="transmembrane region" description="Helical" evidence="3">
    <location>
        <begin position="299"/>
        <end position="320"/>
    </location>
</feature>
<dbReference type="InterPro" id="IPR011701">
    <property type="entry name" value="MFS"/>
</dbReference>
<feature type="transmembrane region" description="Helical" evidence="3">
    <location>
        <begin position="266"/>
        <end position="287"/>
    </location>
</feature>
<dbReference type="PANTHER" id="PTHR42910">
    <property type="entry name" value="TRANSPORTER SCO4007-RELATED"/>
    <property type="match status" value="1"/>
</dbReference>
<evidence type="ECO:0000256" key="2">
    <source>
        <dbReference type="SAM" id="MobiDB-lite"/>
    </source>
</evidence>
<proteinExistence type="predicted"/>
<accession>A0A9P5P6X7</accession>
<feature type="region of interest" description="Disordered" evidence="2">
    <location>
        <begin position="431"/>
        <end position="456"/>
    </location>
</feature>
<gene>
    <name evidence="4" type="ORF">BDP27DRAFT_1395160</name>
</gene>
<feature type="transmembrane region" description="Helical" evidence="3">
    <location>
        <begin position="136"/>
        <end position="155"/>
    </location>
</feature>
<comment type="caution">
    <text evidence="4">The sequence shown here is derived from an EMBL/GenBank/DDBJ whole genome shotgun (WGS) entry which is preliminary data.</text>
</comment>
<evidence type="ECO:0000313" key="5">
    <source>
        <dbReference type="Proteomes" id="UP000772434"/>
    </source>
</evidence>
<feature type="transmembrane region" description="Helical" evidence="3">
    <location>
        <begin position="233"/>
        <end position="260"/>
    </location>
</feature>
<protein>
    <submittedName>
        <fullName evidence="4">Major facilitator superfamily domain-containing protein</fullName>
    </submittedName>
</protein>